<evidence type="ECO:0000256" key="1">
    <source>
        <dbReference type="ARBA" id="ARBA00022553"/>
    </source>
</evidence>
<protein>
    <submittedName>
        <fullName evidence="8">Response regulator transcription factor</fullName>
    </submittedName>
</protein>
<evidence type="ECO:0000256" key="2">
    <source>
        <dbReference type="ARBA" id="ARBA00023015"/>
    </source>
</evidence>
<organism evidence="8 9">
    <name type="scientific">Pengzhenrongella sicca</name>
    <dbReference type="NCBI Taxonomy" id="2819238"/>
    <lineage>
        <taxon>Bacteria</taxon>
        <taxon>Bacillati</taxon>
        <taxon>Actinomycetota</taxon>
        <taxon>Actinomycetes</taxon>
        <taxon>Micrococcales</taxon>
        <taxon>Pengzhenrongella</taxon>
    </lineage>
</organism>
<evidence type="ECO:0000256" key="4">
    <source>
        <dbReference type="ARBA" id="ARBA00023163"/>
    </source>
</evidence>
<dbReference type="Proteomes" id="UP000663937">
    <property type="component" value="Chromosome"/>
</dbReference>
<dbReference type="GO" id="GO:0006355">
    <property type="term" value="P:regulation of DNA-templated transcription"/>
    <property type="evidence" value="ECO:0007669"/>
    <property type="project" value="InterPro"/>
</dbReference>
<dbReference type="PROSITE" id="PS00622">
    <property type="entry name" value="HTH_LUXR_1"/>
    <property type="match status" value="1"/>
</dbReference>
<dbReference type="Pfam" id="PF00072">
    <property type="entry name" value="Response_reg"/>
    <property type="match status" value="1"/>
</dbReference>
<keyword evidence="1 5" id="KW-0597">Phosphoprotein</keyword>
<feature type="modified residue" description="4-aspartylphosphate" evidence="5">
    <location>
        <position position="76"/>
    </location>
</feature>
<dbReference type="Gene3D" id="3.40.50.2300">
    <property type="match status" value="1"/>
</dbReference>
<dbReference type="PRINTS" id="PR00038">
    <property type="entry name" value="HTHLUXR"/>
</dbReference>
<dbReference type="SUPFAM" id="SSF52172">
    <property type="entry name" value="CheY-like"/>
    <property type="match status" value="1"/>
</dbReference>
<evidence type="ECO:0000259" key="7">
    <source>
        <dbReference type="PROSITE" id="PS50110"/>
    </source>
</evidence>
<dbReference type="Pfam" id="PF00196">
    <property type="entry name" value="GerE"/>
    <property type="match status" value="1"/>
</dbReference>
<gene>
    <name evidence="8" type="ORF">J4E96_15780</name>
</gene>
<dbReference type="AlphaFoldDB" id="A0A8A4ZBI6"/>
<dbReference type="InterPro" id="IPR016032">
    <property type="entry name" value="Sig_transdc_resp-reg_C-effctor"/>
</dbReference>
<sequence>MTSPSTPPRAARDEPDPRVAPDPLRVVLVDDEALVRAGLRLILGGDRSIEIVGEAGDGIEAVAVLSRTRPDVVLMDIRMPRQDGLAATEAARAANPELKVVVLTTFDTDDLVLSALRLGASGFLLKDTPPDELIAAVHLVASGRSMLSPSVTDQLIAAVARRPAVAPSTRALARLATLTEREREVAEAIGRGLSNAEIATTLFISVPTVKTHVGRLFDKLDARNRVQVALCLHDAERR</sequence>
<dbReference type="EMBL" id="CP071868">
    <property type="protein sequence ID" value="QTE28781.1"/>
    <property type="molecule type" value="Genomic_DNA"/>
</dbReference>
<evidence type="ECO:0000313" key="8">
    <source>
        <dbReference type="EMBL" id="QTE28781.1"/>
    </source>
</evidence>
<reference evidence="8" key="1">
    <citation type="submission" date="2021-03" db="EMBL/GenBank/DDBJ databases">
        <title>Pengzhenrongella sicca gen. nov., sp. nov., a new member of suborder Micrococcineae isolated from High-Arctic tundra soil.</title>
        <authorList>
            <person name="Peng F."/>
        </authorList>
    </citation>
    <scope>NUCLEOTIDE SEQUENCE</scope>
    <source>
        <strain evidence="8">LRZ-2</strain>
    </source>
</reference>
<feature type="domain" description="Response regulatory" evidence="7">
    <location>
        <begin position="25"/>
        <end position="141"/>
    </location>
</feature>
<dbReference type="GO" id="GO:0003677">
    <property type="term" value="F:DNA binding"/>
    <property type="evidence" value="ECO:0007669"/>
    <property type="project" value="UniProtKB-KW"/>
</dbReference>
<evidence type="ECO:0000259" key="6">
    <source>
        <dbReference type="PROSITE" id="PS50043"/>
    </source>
</evidence>
<dbReference type="GO" id="GO:0000160">
    <property type="term" value="P:phosphorelay signal transduction system"/>
    <property type="evidence" value="ECO:0007669"/>
    <property type="project" value="InterPro"/>
</dbReference>
<dbReference type="InterPro" id="IPR058245">
    <property type="entry name" value="NreC/VraR/RcsB-like_REC"/>
</dbReference>
<dbReference type="PROSITE" id="PS50110">
    <property type="entry name" value="RESPONSE_REGULATORY"/>
    <property type="match status" value="1"/>
</dbReference>
<evidence type="ECO:0000313" key="9">
    <source>
        <dbReference type="Proteomes" id="UP000663937"/>
    </source>
</evidence>
<accession>A0A8A4ZBI6</accession>
<dbReference type="PROSITE" id="PS50043">
    <property type="entry name" value="HTH_LUXR_2"/>
    <property type="match status" value="1"/>
</dbReference>
<dbReference type="KEGG" id="psic:J4E96_15780"/>
<keyword evidence="4" id="KW-0804">Transcription</keyword>
<proteinExistence type="predicted"/>
<dbReference type="RefSeq" id="WP_406619966.1">
    <property type="nucleotide sequence ID" value="NZ_CP071868.1"/>
</dbReference>
<feature type="domain" description="HTH luxR-type" evidence="6">
    <location>
        <begin position="171"/>
        <end position="236"/>
    </location>
</feature>
<evidence type="ECO:0000256" key="5">
    <source>
        <dbReference type="PROSITE-ProRule" id="PRU00169"/>
    </source>
</evidence>
<dbReference type="SMART" id="SM00421">
    <property type="entry name" value="HTH_LUXR"/>
    <property type="match status" value="1"/>
</dbReference>
<dbReference type="SMART" id="SM00448">
    <property type="entry name" value="REC"/>
    <property type="match status" value="1"/>
</dbReference>
<dbReference type="PANTHER" id="PTHR43214">
    <property type="entry name" value="TWO-COMPONENT RESPONSE REGULATOR"/>
    <property type="match status" value="1"/>
</dbReference>
<dbReference type="InterPro" id="IPR039420">
    <property type="entry name" value="WalR-like"/>
</dbReference>
<keyword evidence="3" id="KW-0238">DNA-binding</keyword>
<dbReference type="CDD" id="cd06170">
    <property type="entry name" value="LuxR_C_like"/>
    <property type="match status" value="1"/>
</dbReference>
<name>A0A8A4ZBI6_9MICO</name>
<dbReference type="InterPro" id="IPR011006">
    <property type="entry name" value="CheY-like_superfamily"/>
</dbReference>
<dbReference type="CDD" id="cd17535">
    <property type="entry name" value="REC_NarL-like"/>
    <property type="match status" value="1"/>
</dbReference>
<keyword evidence="2" id="KW-0805">Transcription regulation</keyword>
<keyword evidence="9" id="KW-1185">Reference proteome</keyword>
<dbReference type="PANTHER" id="PTHR43214:SF24">
    <property type="entry name" value="TRANSCRIPTIONAL REGULATORY PROTEIN NARL-RELATED"/>
    <property type="match status" value="1"/>
</dbReference>
<dbReference type="SUPFAM" id="SSF46894">
    <property type="entry name" value="C-terminal effector domain of the bipartite response regulators"/>
    <property type="match status" value="1"/>
</dbReference>
<dbReference type="InterPro" id="IPR001789">
    <property type="entry name" value="Sig_transdc_resp-reg_receiver"/>
</dbReference>
<evidence type="ECO:0000256" key="3">
    <source>
        <dbReference type="ARBA" id="ARBA00023125"/>
    </source>
</evidence>
<dbReference type="InterPro" id="IPR000792">
    <property type="entry name" value="Tscrpt_reg_LuxR_C"/>
</dbReference>